<keyword evidence="4 16" id="KW-0633">Potassium transport</keyword>
<dbReference type="InterPro" id="IPR014710">
    <property type="entry name" value="RmlC-like_jellyroll"/>
</dbReference>
<feature type="repeat" description="ANK" evidence="15">
    <location>
        <begin position="574"/>
        <end position="606"/>
    </location>
</feature>
<dbReference type="PROSITE" id="PS50088">
    <property type="entry name" value="ANK_REPEAT"/>
    <property type="match status" value="3"/>
</dbReference>
<gene>
    <name evidence="20" type="ORF">NCGR_LOCUS61043</name>
</gene>
<dbReference type="InterPro" id="IPR003938">
    <property type="entry name" value="K_chnl_volt-dep_EAG/ELK/ERG"/>
</dbReference>
<accession>A0A811S3H7</accession>
<protein>
    <recommendedName>
        <fullName evidence="16">Potassium channel</fullName>
    </recommendedName>
</protein>
<keyword evidence="21" id="KW-1185">Reference proteome</keyword>
<dbReference type="AlphaFoldDB" id="A0A811S3H7"/>
<evidence type="ECO:0000256" key="4">
    <source>
        <dbReference type="ARBA" id="ARBA00022538"/>
    </source>
</evidence>
<keyword evidence="10 16" id="KW-1133">Transmembrane helix</keyword>
<dbReference type="Gene3D" id="1.25.40.20">
    <property type="entry name" value="Ankyrin repeat-containing domain"/>
    <property type="match status" value="2"/>
</dbReference>
<feature type="repeat" description="ANK" evidence="15">
    <location>
        <begin position="607"/>
        <end position="639"/>
    </location>
</feature>
<keyword evidence="8 16" id="KW-0851">Voltage-gated channel</keyword>
<evidence type="ECO:0000256" key="9">
    <source>
        <dbReference type="ARBA" id="ARBA00022958"/>
    </source>
</evidence>
<keyword evidence="14 16" id="KW-0407">Ion channel</keyword>
<keyword evidence="5 16" id="KW-0812">Transmembrane</keyword>
<evidence type="ECO:0000313" key="20">
    <source>
        <dbReference type="EMBL" id="CAD6336945.1"/>
    </source>
</evidence>
<evidence type="ECO:0000256" key="5">
    <source>
        <dbReference type="ARBA" id="ARBA00022692"/>
    </source>
</evidence>
<organism evidence="20 21">
    <name type="scientific">Miscanthus lutarioriparius</name>
    <dbReference type="NCBI Taxonomy" id="422564"/>
    <lineage>
        <taxon>Eukaryota</taxon>
        <taxon>Viridiplantae</taxon>
        <taxon>Streptophyta</taxon>
        <taxon>Embryophyta</taxon>
        <taxon>Tracheophyta</taxon>
        <taxon>Spermatophyta</taxon>
        <taxon>Magnoliopsida</taxon>
        <taxon>Liliopsida</taxon>
        <taxon>Poales</taxon>
        <taxon>Poaceae</taxon>
        <taxon>PACMAD clade</taxon>
        <taxon>Panicoideae</taxon>
        <taxon>Andropogonodae</taxon>
        <taxon>Andropogoneae</taxon>
        <taxon>Saccharinae</taxon>
        <taxon>Miscanthus</taxon>
    </lineage>
</organism>
<comment type="caution">
    <text evidence="20">The sequence shown here is derived from an EMBL/GenBank/DDBJ whole genome shotgun (WGS) entry which is preliminary data.</text>
</comment>
<dbReference type="CDD" id="cd00038">
    <property type="entry name" value="CAP_ED"/>
    <property type="match status" value="1"/>
</dbReference>
<evidence type="ECO:0000313" key="21">
    <source>
        <dbReference type="Proteomes" id="UP000604825"/>
    </source>
</evidence>
<dbReference type="Pfam" id="PF12796">
    <property type="entry name" value="Ank_2"/>
    <property type="match status" value="2"/>
</dbReference>
<name>A0A811S3H7_9POAL</name>
<comment type="subcellular location">
    <subcellularLocation>
        <location evidence="1 16">Membrane</location>
        <topology evidence="1 16">Multi-pass membrane protein</topology>
    </subcellularLocation>
</comment>
<dbReference type="PANTHER" id="PTHR45743:SF3">
    <property type="entry name" value="POTASSIUM CHANNEL SKOR"/>
    <property type="match status" value="1"/>
</dbReference>
<evidence type="ECO:0000256" key="12">
    <source>
        <dbReference type="ARBA" id="ARBA00023065"/>
    </source>
</evidence>
<feature type="compositionally biased region" description="Acidic residues" evidence="17">
    <location>
        <begin position="17"/>
        <end position="27"/>
    </location>
</feature>
<feature type="transmembrane region" description="Helical" evidence="16">
    <location>
        <begin position="298"/>
        <end position="323"/>
    </location>
</feature>
<dbReference type="SUPFAM" id="SSF81324">
    <property type="entry name" value="Voltage-gated potassium channels"/>
    <property type="match status" value="1"/>
</dbReference>
<dbReference type="InterPro" id="IPR002110">
    <property type="entry name" value="Ankyrin_rpt"/>
</dbReference>
<evidence type="ECO:0000256" key="2">
    <source>
        <dbReference type="ARBA" id="ARBA00007929"/>
    </source>
</evidence>
<dbReference type="Proteomes" id="UP000604825">
    <property type="component" value="Unassembled WGS sequence"/>
</dbReference>
<dbReference type="PANTHER" id="PTHR45743">
    <property type="entry name" value="POTASSIUM CHANNEL AKT1"/>
    <property type="match status" value="1"/>
</dbReference>
<comment type="function">
    <text evidence="16">Potassium channel.</text>
</comment>
<feature type="domain" description="Cyclic nucleotide-binding" evidence="18">
    <location>
        <begin position="398"/>
        <end position="518"/>
    </location>
</feature>
<evidence type="ECO:0000256" key="17">
    <source>
        <dbReference type="SAM" id="MobiDB-lite"/>
    </source>
</evidence>
<feature type="domain" description="KHA" evidence="19">
    <location>
        <begin position="750"/>
        <end position="836"/>
    </location>
</feature>
<feature type="transmembrane region" description="Helical" evidence="16">
    <location>
        <begin position="79"/>
        <end position="97"/>
    </location>
</feature>
<comment type="similarity">
    <text evidence="2 16">Belongs to the potassium channel family. Plant (TC 1.A.1.4) subfamily.</text>
</comment>
<dbReference type="SMART" id="SM00248">
    <property type="entry name" value="ANK"/>
    <property type="match status" value="5"/>
</dbReference>
<feature type="transmembrane region" description="Helical" evidence="16">
    <location>
        <begin position="213"/>
        <end position="235"/>
    </location>
</feature>
<dbReference type="PRINTS" id="PR01463">
    <property type="entry name" value="EAGCHANLFMLY"/>
</dbReference>
<evidence type="ECO:0000256" key="8">
    <source>
        <dbReference type="ARBA" id="ARBA00022882"/>
    </source>
</evidence>
<dbReference type="FunFam" id="2.60.120.10:FF:000074">
    <property type="entry name" value="Potassium channel KAT2"/>
    <property type="match status" value="1"/>
</dbReference>
<dbReference type="InterPro" id="IPR045319">
    <property type="entry name" value="KAT/AKT"/>
</dbReference>
<dbReference type="Gene3D" id="1.10.287.70">
    <property type="match status" value="1"/>
</dbReference>
<evidence type="ECO:0000256" key="15">
    <source>
        <dbReference type="PROSITE-ProRule" id="PRU00023"/>
    </source>
</evidence>
<comment type="subunit">
    <text evidence="16">The potassium channel is composed of a homo- or heterotetrameric complex of pore-forming subunits.</text>
</comment>
<dbReference type="OrthoDB" id="426293at2759"/>
<keyword evidence="13 16" id="KW-0472">Membrane</keyword>
<feature type="transmembrane region" description="Helical" evidence="16">
    <location>
        <begin position="267"/>
        <end position="286"/>
    </location>
</feature>
<feature type="repeat" description="ANK" evidence="15">
    <location>
        <begin position="671"/>
        <end position="703"/>
    </location>
</feature>
<comment type="domain">
    <text evidence="16">The segment S4 is probably the voltage-sensor and is characterized by a series of positively charged amino acids. The pore-forming region H5 is enclosed by the transmembrane segments S5 and S6 in the Shaker-type (1P/6TM) and contains the GYGD signature motif which seems to be involved in potassium selectivity.</text>
</comment>
<evidence type="ECO:0000256" key="10">
    <source>
        <dbReference type="ARBA" id="ARBA00022989"/>
    </source>
</evidence>
<keyword evidence="12 16" id="KW-0406">Ion transport</keyword>
<proteinExistence type="inferred from homology"/>
<evidence type="ECO:0000256" key="11">
    <source>
        <dbReference type="ARBA" id="ARBA00023043"/>
    </source>
</evidence>
<dbReference type="GO" id="GO:0005249">
    <property type="term" value="F:voltage-gated potassium channel activity"/>
    <property type="evidence" value="ECO:0007669"/>
    <property type="project" value="UniProtKB-UniRule"/>
</dbReference>
<dbReference type="Gene3D" id="2.60.120.10">
    <property type="entry name" value="Jelly Rolls"/>
    <property type="match status" value="1"/>
</dbReference>
<feature type="transmembrane region" description="Helical" evidence="16">
    <location>
        <begin position="109"/>
        <end position="130"/>
    </location>
</feature>
<dbReference type="FunFam" id="1.10.287.70:FF:000139">
    <property type="entry name" value="Potassium channel SKOR"/>
    <property type="match status" value="1"/>
</dbReference>
<keyword evidence="9 16" id="KW-0630">Potassium</keyword>
<comment type="domain">
    <text evidence="16">The KHA domain (rich in hydrophobic and acidic residues) present in the C-terminal part is likely to be important for tetramerization.</text>
</comment>
<keyword evidence="3 16" id="KW-0813">Transport</keyword>
<dbReference type="PROSITE" id="PS50042">
    <property type="entry name" value="CNMP_BINDING_3"/>
    <property type="match status" value="1"/>
</dbReference>
<dbReference type="SUPFAM" id="SSF51206">
    <property type="entry name" value="cAMP-binding domain-like"/>
    <property type="match status" value="1"/>
</dbReference>
<dbReference type="InterPro" id="IPR000595">
    <property type="entry name" value="cNMP-bd_dom"/>
</dbReference>
<evidence type="ECO:0000256" key="3">
    <source>
        <dbReference type="ARBA" id="ARBA00022448"/>
    </source>
</evidence>
<dbReference type="PROSITE" id="PS51490">
    <property type="entry name" value="KHA"/>
    <property type="match status" value="1"/>
</dbReference>
<dbReference type="PROSITE" id="PS50297">
    <property type="entry name" value="ANK_REP_REGION"/>
    <property type="match status" value="3"/>
</dbReference>
<evidence type="ECO:0000256" key="13">
    <source>
        <dbReference type="ARBA" id="ARBA00023136"/>
    </source>
</evidence>
<keyword evidence="11 15" id="KW-0040">ANK repeat</keyword>
<dbReference type="SMART" id="SM00100">
    <property type="entry name" value="cNMP"/>
    <property type="match status" value="1"/>
</dbReference>
<evidence type="ECO:0000256" key="16">
    <source>
        <dbReference type="RuleBase" id="RU369015"/>
    </source>
</evidence>
<evidence type="ECO:0000256" key="1">
    <source>
        <dbReference type="ARBA" id="ARBA00004141"/>
    </source>
</evidence>
<keyword evidence="7 16" id="KW-0631">Potassium channel</keyword>
<dbReference type="InterPro" id="IPR005821">
    <property type="entry name" value="Ion_trans_dom"/>
</dbReference>
<reference evidence="20" key="1">
    <citation type="submission" date="2020-10" db="EMBL/GenBank/DDBJ databases">
        <authorList>
            <person name="Han B."/>
            <person name="Lu T."/>
            <person name="Zhao Q."/>
            <person name="Huang X."/>
            <person name="Zhao Y."/>
        </authorList>
    </citation>
    <scope>NUCLEOTIDE SEQUENCE</scope>
</reference>
<keyword evidence="6" id="KW-0677">Repeat</keyword>
<evidence type="ECO:0000256" key="14">
    <source>
        <dbReference type="ARBA" id="ARBA00023303"/>
    </source>
</evidence>
<dbReference type="EMBL" id="CAJGYO010000018">
    <property type="protein sequence ID" value="CAD6336945.1"/>
    <property type="molecule type" value="Genomic_DNA"/>
</dbReference>
<dbReference type="Gene3D" id="1.10.287.630">
    <property type="entry name" value="Helix hairpin bin"/>
    <property type="match status" value="1"/>
</dbReference>
<dbReference type="Pfam" id="PF00520">
    <property type="entry name" value="Ion_trans"/>
    <property type="match status" value="1"/>
</dbReference>
<dbReference type="InterPro" id="IPR036770">
    <property type="entry name" value="Ankyrin_rpt-contain_sf"/>
</dbReference>
<comment type="caution">
    <text evidence="16">Lacks conserved residue(s) required for the propagation of feature annotation.</text>
</comment>
<dbReference type="SUPFAM" id="SSF48403">
    <property type="entry name" value="Ankyrin repeat"/>
    <property type="match status" value="1"/>
</dbReference>
<evidence type="ECO:0000259" key="18">
    <source>
        <dbReference type="PROSITE" id="PS50042"/>
    </source>
</evidence>
<feature type="region of interest" description="Disordered" evidence="17">
    <location>
        <begin position="1"/>
        <end position="27"/>
    </location>
</feature>
<dbReference type="GO" id="GO:0034702">
    <property type="term" value="C:monoatomic ion channel complex"/>
    <property type="evidence" value="ECO:0007669"/>
    <property type="project" value="UniProtKB-KW"/>
</dbReference>
<sequence length="836" mass="95403">MERGPLGSKRRVAEGGTETEPEEEAEYEVEEVRDHIASSRGSRLALFGSDLRLGRFRPRRRSRRRPLAVIHPDNKWYRLWSKFILVWAVYSSFFTPLEFGFFRGLPRNLFFLDIAGQIAFLIDIVVKFFVAYRDPDTYRIVYNPTAIALRYCKSSFIFDLLGCFPWDFIYKACGSKEELRYLLWIRLTRVTKITEFFWRLEKDIRINYLFTRIVKLIVVELYCTHTAACIFYYLATTLPESMEGYTWIGSLQLGDYKFSHFREIDLTTRYTTSLYFAIVTMATVGYGDIHAVNIREMIFIMIYVSFDMILGAYLIGNMTALIVKGSRTERFRDKMKEVIRYMNRNKLGKEIREQIKGHLRLQYESSYTEASVLQDIPISIRAKISQTLYKPYIESIPLFKGCSAEFIQQIVIRLQEEFFLPGEVILEQGSAVDQLYFVCHGALEGVGIGEDGQEETLLMLEPESSFGEISILCNIPQPYTVRVCELCRLLRLDKQSFTNILEIYFVDGRRILSNLSESEYGGGVKQLESDITFHIGKQEAELTLRVNSAAFYGDLNQLKNLIGAGADPKNTDYDDRSPLHLAASRGYEDVVQFLINKGVDIDLTDQFGNTPLLEAVKQGHERVAALLFAKGAKLNLKNAGSHLCTAVAKGDSDFIRRALAYGADPNCRDYDHRTPLHIAAAEGLYLIAKMLVEAGASVFAMDRWGTTPLDEARKCGGRTLWALLEEARANELAMFPERGEEVRDKMHPRRCLVFPYHPWRAATGEERRMEGVVLWIPHTIESLVASAQEKLDLPGPASRLRLLCEDGARVLDVDMVNDGQKLYLVGGEDGDEKDGQ</sequence>
<dbReference type="Pfam" id="PF00027">
    <property type="entry name" value="cNMP_binding"/>
    <property type="match status" value="1"/>
</dbReference>
<dbReference type="InterPro" id="IPR018490">
    <property type="entry name" value="cNMP-bd_dom_sf"/>
</dbReference>
<evidence type="ECO:0000256" key="6">
    <source>
        <dbReference type="ARBA" id="ARBA00022737"/>
    </source>
</evidence>
<dbReference type="InterPro" id="IPR021789">
    <property type="entry name" value="KHA_dom"/>
</dbReference>
<evidence type="ECO:0000259" key="19">
    <source>
        <dbReference type="PROSITE" id="PS51490"/>
    </source>
</evidence>
<dbReference type="Pfam" id="PF11834">
    <property type="entry name" value="KHA"/>
    <property type="match status" value="1"/>
</dbReference>
<evidence type="ECO:0000256" key="7">
    <source>
        <dbReference type="ARBA" id="ARBA00022826"/>
    </source>
</evidence>